<dbReference type="Gene3D" id="1.10.3810.10">
    <property type="entry name" value="Biosynthetic peptidoglycan transglycosylase-like"/>
    <property type="match status" value="1"/>
</dbReference>
<dbReference type="GO" id="GO:0008360">
    <property type="term" value="P:regulation of cell shape"/>
    <property type="evidence" value="ECO:0007669"/>
    <property type="project" value="UniProtKB-UniRule"/>
</dbReference>
<comment type="similarity">
    <text evidence="5 23">In the N-terminal section; belongs to the glycosyltransferase 51 family.</text>
</comment>
<evidence type="ECO:0000256" key="17">
    <source>
        <dbReference type="ARBA" id="ARBA00023268"/>
    </source>
</evidence>
<dbReference type="GO" id="GO:0009274">
    <property type="term" value="C:peptidoglycan-based cell wall"/>
    <property type="evidence" value="ECO:0007669"/>
    <property type="project" value="UniProtKB-UniRule"/>
</dbReference>
<dbReference type="SUPFAM" id="SSF53955">
    <property type="entry name" value="Lysozyme-like"/>
    <property type="match status" value="1"/>
</dbReference>
<keyword evidence="17" id="KW-0511">Multifunctional enzyme</keyword>
<evidence type="ECO:0000256" key="22">
    <source>
        <dbReference type="NCBIfam" id="TIGR02071"/>
    </source>
</evidence>
<dbReference type="GO" id="GO:0008658">
    <property type="term" value="F:penicillin binding"/>
    <property type="evidence" value="ECO:0007669"/>
    <property type="project" value="UniProtKB-UniRule"/>
</dbReference>
<gene>
    <name evidence="30" type="primary">mrcB</name>
    <name evidence="30" type="ORF">DIZ79_18455</name>
</gene>
<dbReference type="PIRSF" id="PIRSF002799">
    <property type="entry name" value="PBP_1b"/>
    <property type="match status" value="1"/>
</dbReference>
<dbReference type="PANTHER" id="PTHR32282">
    <property type="entry name" value="BINDING PROTEIN TRANSPEPTIDASE, PUTATIVE-RELATED"/>
    <property type="match status" value="1"/>
</dbReference>
<evidence type="ECO:0000256" key="3">
    <source>
        <dbReference type="ARBA" id="ARBA00004752"/>
    </source>
</evidence>
<comment type="caution">
    <text evidence="30">The sequence shown here is derived from an EMBL/GenBank/DDBJ whole genome shotgun (WGS) entry which is preliminary data.</text>
</comment>
<keyword evidence="18 23" id="KW-0961">Cell wall biogenesis/degradation</keyword>
<evidence type="ECO:0000256" key="1">
    <source>
        <dbReference type="ARBA" id="ARBA00002624"/>
    </source>
</evidence>
<dbReference type="GO" id="GO:0008955">
    <property type="term" value="F:peptidoglycan glycosyltransferase activity"/>
    <property type="evidence" value="ECO:0007669"/>
    <property type="project" value="UniProtKB-UniRule"/>
</dbReference>
<protein>
    <recommendedName>
        <fullName evidence="6 22">Penicillin-binding protein 1B</fullName>
        <shortName evidence="23">PBP-1b</shortName>
        <shortName evidence="23">PBP1b</shortName>
    </recommendedName>
    <alternativeName>
        <fullName evidence="19 23">Murein polymerase</fullName>
    </alternativeName>
</protein>
<evidence type="ECO:0000313" key="30">
    <source>
        <dbReference type="EMBL" id="RDH81790.1"/>
    </source>
</evidence>
<dbReference type="GO" id="GO:0046677">
    <property type="term" value="P:response to antibiotic"/>
    <property type="evidence" value="ECO:0007669"/>
    <property type="project" value="UniProtKB-UniRule"/>
</dbReference>
<dbReference type="GO" id="GO:0009252">
    <property type="term" value="P:peptidoglycan biosynthetic process"/>
    <property type="evidence" value="ECO:0007669"/>
    <property type="project" value="UniProtKB-UniRule"/>
</dbReference>
<evidence type="ECO:0000256" key="14">
    <source>
        <dbReference type="ARBA" id="ARBA00022984"/>
    </source>
</evidence>
<evidence type="ECO:0000256" key="20">
    <source>
        <dbReference type="ARBA" id="ARBA00034000"/>
    </source>
</evidence>
<evidence type="ECO:0000256" key="12">
    <source>
        <dbReference type="ARBA" id="ARBA00022801"/>
    </source>
</evidence>
<feature type="active site" description="Proton donor; for transglycosylase activity" evidence="24">
    <location>
        <position position="203"/>
    </location>
</feature>
<proteinExistence type="inferred from homology"/>
<dbReference type="AlphaFoldDB" id="A0A370DB25"/>
<dbReference type="GO" id="GO:0009002">
    <property type="term" value="F:serine-type D-Ala-D-Ala carboxypeptidase activity"/>
    <property type="evidence" value="ECO:0007669"/>
    <property type="project" value="UniProtKB-EC"/>
</dbReference>
<evidence type="ECO:0000256" key="25">
    <source>
        <dbReference type="SAM" id="MobiDB-lite"/>
    </source>
</evidence>
<keyword evidence="14 23" id="KW-0573">Peptidoglycan synthesis</keyword>
<dbReference type="EMBL" id="QFXD01000326">
    <property type="protein sequence ID" value="RDH81790.1"/>
    <property type="molecule type" value="Genomic_DNA"/>
</dbReference>
<dbReference type="GO" id="GO:0030288">
    <property type="term" value="C:outer membrane-bounded periplasmic space"/>
    <property type="evidence" value="ECO:0007669"/>
    <property type="project" value="TreeGrafter"/>
</dbReference>
<evidence type="ECO:0000259" key="28">
    <source>
        <dbReference type="Pfam" id="PF00912"/>
    </source>
</evidence>
<feature type="domain" description="Penicillin-binding protein transpeptidase" evidence="27">
    <location>
        <begin position="444"/>
        <end position="695"/>
    </location>
</feature>
<reference evidence="30 31" key="1">
    <citation type="journal article" date="2018" name="ISME J.">
        <title>Endosymbiont genomes yield clues of tubeworm success.</title>
        <authorList>
            <person name="Li Y."/>
            <person name="Liles M.R."/>
            <person name="Halanych K.M."/>
        </authorList>
    </citation>
    <scope>NUCLEOTIDE SEQUENCE [LARGE SCALE GENOMIC DNA]</scope>
    <source>
        <strain evidence="30">A1422</strain>
    </source>
</reference>
<sequence length="792" mass="87387">MAHPTNLVEGTPGAYMAKRRKKRGRRSARRAATSWRRWIWLGLAALIFSATLYVLYLDRIVQVRFEGRRWAVPAQVYGRPLLLRPGVPLTEKRLRQTLDGLGYRRVKHPGNAGSYSSYKGRLLIRTRPFNFATGQRGSDYLEVRIAKGRVKTLKQAANGKRFDSYPLEPALIGSLHPAHSEDRVLLRRSELPELLVSALFAVEDRHFQSHFGLDLLAIGRALIANIRAGGVVQGGSTLTQQLVKNFFLTRERSLLRKVNEALMAVILEFHYSKEAILEAYANEIYLGQDGGRAIHGFGLASRFYFNRPLAELDLPRVALLVALVRGPSAYDPKRHPERALKRRTLVLNLMQEQGLFSAGQAASALKAPLGLQKGGAGAGSYPAFIDLVRRQLRRDYDEADLNSEGLRIFSTLDPWVQERAEQALSSQLKQIEKRPGIKAGTLQGALVVADVETGEVSALVGDRNPRYAGFNRALDAIRPVGSLIKPVVFLTALSEPGRYTLATSLQDSAIRLKGSDGKIWSPRNYDRKSHGKVLLQDALAHSYNLATVRLGMDVGLKKVTATLRDLGVERPLNIYPSMLLGAVSLSPLEMAQMYQALATGGLLARLRAISAVTDARGRPLSRYSLSVSRVADKKAVFLLSKALQQVIFEGTGRRLVNQLSNVGGLAGKTGTTDKLRDSWFAGFDRRRVAVVWLGRDNNKGTGLTGSNGAMRVWGDLMRRIGVSRLDEKMPQGVVSVAVDPKSGLLGAGCAKARLVPFIRGSEPTRRAECASAQRGSETFVDDNIDWFQQLFR</sequence>
<feature type="active site" description="Acyl-ester intermediate; for transpeptidase activity" evidence="24">
    <location>
        <position position="482"/>
    </location>
</feature>
<feature type="compositionally biased region" description="Basic residues" evidence="25">
    <location>
        <begin position="17"/>
        <end position="28"/>
    </location>
</feature>
<dbReference type="Gene3D" id="3.30.2060.10">
    <property type="entry name" value="Penicillin-binding protein 1b domain"/>
    <property type="match status" value="1"/>
</dbReference>
<keyword evidence="9" id="KW-0645">Protease</keyword>
<dbReference type="GO" id="GO:0071555">
    <property type="term" value="P:cell wall organization"/>
    <property type="evidence" value="ECO:0007669"/>
    <property type="project" value="UniProtKB-UniRule"/>
</dbReference>
<accession>A0A370DB25</accession>
<evidence type="ECO:0000256" key="11">
    <source>
        <dbReference type="ARBA" id="ARBA00022679"/>
    </source>
</evidence>
<keyword evidence="8" id="KW-0121">Carboxypeptidase</keyword>
<dbReference type="Pfam" id="PF00905">
    <property type="entry name" value="Transpeptidase"/>
    <property type="match status" value="1"/>
</dbReference>
<dbReference type="GO" id="GO:0005886">
    <property type="term" value="C:plasma membrane"/>
    <property type="evidence" value="ECO:0007669"/>
    <property type="project" value="UniProtKB-SubCell"/>
</dbReference>
<feature type="transmembrane region" description="Helical" evidence="26">
    <location>
        <begin position="38"/>
        <end position="56"/>
    </location>
</feature>
<comment type="function">
    <text evidence="1 23">Cell wall formation. Synthesis of cross-linked peptidoglycan from the lipid intermediates. The enzyme has a penicillin-insensitive transglycosylase N-terminal domain (formation of linear glycan strands) and a penicillin-sensitive transpeptidase C-terminal domain (cross-linking of the peptide subunits).</text>
</comment>
<dbReference type="InterPro" id="IPR028166">
    <property type="entry name" value="UB2H"/>
</dbReference>
<comment type="catalytic activity">
    <reaction evidence="21">
        <text>[GlcNAc-(1-&gt;4)-Mur2Ac(oyl-L-Ala-gamma-D-Glu-L-Lys-D-Ala-D-Ala)](n)-di-trans,octa-cis-undecaprenyl diphosphate + beta-D-GlcNAc-(1-&gt;4)-Mur2Ac(oyl-L-Ala-gamma-D-Glu-L-Lys-D-Ala-D-Ala)-di-trans,octa-cis-undecaprenyl diphosphate = [GlcNAc-(1-&gt;4)-Mur2Ac(oyl-L-Ala-gamma-D-Glu-L-Lys-D-Ala-D-Ala)](n+1)-di-trans,octa-cis-undecaprenyl diphosphate + di-trans,octa-cis-undecaprenyl diphosphate + H(+)</text>
        <dbReference type="Rhea" id="RHEA:23708"/>
        <dbReference type="Rhea" id="RHEA-COMP:9602"/>
        <dbReference type="Rhea" id="RHEA-COMP:9603"/>
        <dbReference type="ChEBI" id="CHEBI:15378"/>
        <dbReference type="ChEBI" id="CHEBI:58405"/>
        <dbReference type="ChEBI" id="CHEBI:60033"/>
        <dbReference type="ChEBI" id="CHEBI:78435"/>
        <dbReference type="EC" id="2.4.99.28"/>
    </reaction>
</comment>
<dbReference type="GO" id="GO:0006508">
    <property type="term" value="P:proteolysis"/>
    <property type="evidence" value="ECO:0007669"/>
    <property type="project" value="UniProtKB-KW"/>
</dbReference>
<comment type="subcellular location">
    <subcellularLocation>
        <location evidence="2">Cell membrane</location>
    </subcellularLocation>
</comment>
<comment type="catalytic activity">
    <reaction evidence="20">
        <text>Preferential cleavage: (Ac)2-L-Lys-D-Ala-|-D-Ala. Also transpeptidation of peptidyl-alanyl moieties that are N-acyl substituents of D-alanine.</text>
        <dbReference type="EC" id="3.4.16.4"/>
    </reaction>
</comment>
<keyword evidence="15 26" id="KW-0472">Membrane</keyword>
<feature type="domain" description="Bifunctional transglycosylase second" evidence="29">
    <location>
        <begin position="83"/>
        <end position="163"/>
    </location>
</feature>
<evidence type="ECO:0000256" key="24">
    <source>
        <dbReference type="PIRSR" id="PIRSR002799-1"/>
    </source>
</evidence>
<dbReference type="UniPathway" id="UPA00219"/>
<evidence type="ECO:0000256" key="15">
    <source>
        <dbReference type="ARBA" id="ARBA00023136"/>
    </source>
</evidence>
<dbReference type="PANTHER" id="PTHR32282:SF11">
    <property type="entry name" value="PENICILLIN-BINDING PROTEIN 1B"/>
    <property type="match status" value="1"/>
</dbReference>
<evidence type="ECO:0000256" key="19">
    <source>
        <dbReference type="ARBA" id="ARBA00032454"/>
    </source>
</evidence>
<comment type="pathway">
    <text evidence="3 23">Cell wall biogenesis; peptidoglycan biosynthesis.</text>
</comment>
<dbReference type="InterPro" id="IPR036950">
    <property type="entry name" value="PBP_transglycosylase"/>
</dbReference>
<dbReference type="Pfam" id="PF00912">
    <property type="entry name" value="Transgly"/>
    <property type="match status" value="1"/>
</dbReference>
<dbReference type="Gene3D" id="3.40.710.10">
    <property type="entry name" value="DD-peptidase/beta-lactamase superfamily"/>
    <property type="match status" value="1"/>
</dbReference>
<evidence type="ECO:0000256" key="6">
    <source>
        <dbReference type="ARBA" id="ARBA00018637"/>
    </source>
</evidence>
<name>A0A370DB25_9GAMM</name>
<keyword evidence="7" id="KW-1003">Cell membrane</keyword>
<keyword evidence="10 23" id="KW-0328">Glycosyltransferase</keyword>
<keyword evidence="13 23" id="KW-0133">Cell shape</keyword>
<keyword evidence="16" id="KW-0046">Antibiotic resistance</keyword>
<evidence type="ECO:0000256" key="4">
    <source>
        <dbReference type="ARBA" id="ARBA00007090"/>
    </source>
</evidence>
<organism evidence="30 31">
    <name type="scientific">endosymbiont of Lamellibrachia luymesi</name>
    <dbReference type="NCBI Taxonomy" id="2200907"/>
    <lineage>
        <taxon>Bacteria</taxon>
        <taxon>Pseudomonadati</taxon>
        <taxon>Pseudomonadota</taxon>
        <taxon>Gammaproteobacteria</taxon>
        <taxon>sulfur-oxidizing symbionts</taxon>
    </lineage>
</organism>
<dbReference type="InterPro" id="IPR001264">
    <property type="entry name" value="Glyco_trans_51"/>
</dbReference>
<evidence type="ECO:0000256" key="2">
    <source>
        <dbReference type="ARBA" id="ARBA00004236"/>
    </source>
</evidence>
<evidence type="ECO:0000256" key="21">
    <source>
        <dbReference type="ARBA" id="ARBA00049902"/>
    </source>
</evidence>
<dbReference type="InterPro" id="IPR001460">
    <property type="entry name" value="PCN-bd_Tpept"/>
</dbReference>
<evidence type="ECO:0000256" key="18">
    <source>
        <dbReference type="ARBA" id="ARBA00023316"/>
    </source>
</evidence>
<evidence type="ECO:0000256" key="10">
    <source>
        <dbReference type="ARBA" id="ARBA00022676"/>
    </source>
</evidence>
<keyword evidence="11 23" id="KW-0808">Transferase</keyword>
<evidence type="ECO:0000259" key="29">
    <source>
        <dbReference type="Pfam" id="PF14814"/>
    </source>
</evidence>
<evidence type="ECO:0000256" key="16">
    <source>
        <dbReference type="ARBA" id="ARBA00023251"/>
    </source>
</evidence>
<evidence type="ECO:0000256" key="9">
    <source>
        <dbReference type="ARBA" id="ARBA00022670"/>
    </source>
</evidence>
<feature type="region of interest" description="Disordered" evidence="25">
    <location>
        <begin position="1"/>
        <end position="28"/>
    </location>
</feature>
<evidence type="ECO:0000256" key="8">
    <source>
        <dbReference type="ARBA" id="ARBA00022645"/>
    </source>
</evidence>
<dbReference type="Proteomes" id="UP000255508">
    <property type="component" value="Unassembled WGS sequence"/>
</dbReference>
<dbReference type="InterPro" id="IPR012338">
    <property type="entry name" value="Beta-lactam/transpept-like"/>
</dbReference>
<keyword evidence="12" id="KW-0378">Hydrolase</keyword>
<evidence type="ECO:0000256" key="26">
    <source>
        <dbReference type="SAM" id="Phobius"/>
    </source>
</evidence>
<feature type="domain" description="Glycosyl transferase family 51" evidence="28">
    <location>
        <begin position="179"/>
        <end position="351"/>
    </location>
</feature>
<evidence type="ECO:0000256" key="7">
    <source>
        <dbReference type="ARBA" id="ARBA00022475"/>
    </source>
</evidence>
<keyword evidence="26" id="KW-0812">Transmembrane</keyword>
<evidence type="ECO:0000256" key="13">
    <source>
        <dbReference type="ARBA" id="ARBA00022960"/>
    </source>
</evidence>
<dbReference type="InterPro" id="IPR050396">
    <property type="entry name" value="Glycosyltr_51/Transpeptidase"/>
</dbReference>
<dbReference type="Pfam" id="PF14814">
    <property type="entry name" value="UB2H"/>
    <property type="match status" value="1"/>
</dbReference>
<dbReference type="SUPFAM" id="SSF56601">
    <property type="entry name" value="beta-lactamase/transpeptidase-like"/>
    <property type="match status" value="1"/>
</dbReference>
<evidence type="ECO:0000256" key="23">
    <source>
        <dbReference type="PIRNR" id="PIRNR002799"/>
    </source>
</evidence>
<keyword evidence="26" id="KW-1133">Transmembrane helix</keyword>
<dbReference type="InterPro" id="IPR023346">
    <property type="entry name" value="Lysozyme-like_dom_sf"/>
</dbReference>
<evidence type="ECO:0000256" key="5">
    <source>
        <dbReference type="ARBA" id="ARBA00007739"/>
    </source>
</evidence>
<dbReference type="NCBIfam" id="TIGR02071">
    <property type="entry name" value="PBP_1b"/>
    <property type="match status" value="1"/>
</dbReference>
<comment type="similarity">
    <text evidence="4 23">In the C-terminal section; belongs to the transpeptidase family.</text>
</comment>
<dbReference type="InterPro" id="IPR011813">
    <property type="entry name" value="PBP_1b"/>
</dbReference>
<evidence type="ECO:0000313" key="31">
    <source>
        <dbReference type="Proteomes" id="UP000255508"/>
    </source>
</evidence>
<evidence type="ECO:0000259" key="27">
    <source>
        <dbReference type="Pfam" id="PF00905"/>
    </source>
</evidence>